<dbReference type="AlphaFoldDB" id="A0A165X0Q8"/>
<sequence>MPIIPGIPEYYETPAGNRVDGNSQDVFEMLAQFNAGQLNADQVTSWHHAYFWAFWAPIFPRSADLEAFWELHATCISGAAVIAFLEKAEFPPQYPLDEDPEMATVDIFLPELVAQDWIALQVGSGWFVEREDSCHGYAALSRRIPYIEGGTATRVTRLYKKIVDEPEWGYASVYRMDVVHTFDFRSNHPVLTFTECNEHSPTLYTRYLCIIVPPPPLEDTPPPESEMYDHDSLEFLRPLRPHLLHGRPRLNDPDLRIDIGLRTANGALTWYDRDGHTHVHHLLEIEVRDGHLIQRRI</sequence>
<name>A0A165X0Q8_9AGAM</name>
<keyword evidence="2" id="KW-1185">Reference proteome</keyword>
<gene>
    <name evidence="1" type="ORF">SISSUDRAFT_1099453</name>
</gene>
<reference evidence="1 2" key="1">
    <citation type="journal article" date="2016" name="Mol. Biol. Evol.">
        <title>Comparative Genomics of Early-Diverging Mushroom-Forming Fungi Provides Insights into the Origins of Lignocellulose Decay Capabilities.</title>
        <authorList>
            <person name="Nagy L.G."/>
            <person name="Riley R."/>
            <person name="Tritt A."/>
            <person name="Adam C."/>
            <person name="Daum C."/>
            <person name="Floudas D."/>
            <person name="Sun H."/>
            <person name="Yadav J.S."/>
            <person name="Pangilinan J."/>
            <person name="Larsson K.H."/>
            <person name="Matsuura K."/>
            <person name="Barry K."/>
            <person name="Labutti K."/>
            <person name="Kuo R."/>
            <person name="Ohm R.A."/>
            <person name="Bhattacharya S.S."/>
            <person name="Shirouzu T."/>
            <person name="Yoshinaga Y."/>
            <person name="Martin F.M."/>
            <person name="Grigoriev I.V."/>
            <person name="Hibbett D.S."/>
        </authorList>
    </citation>
    <scope>NUCLEOTIDE SEQUENCE [LARGE SCALE GENOMIC DNA]</scope>
    <source>
        <strain evidence="1 2">HHB10207 ss-3</strain>
    </source>
</reference>
<protein>
    <submittedName>
        <fullName evidence="1">Uncharacterized protein</fullName>
    </submittedName>
</protein>
<proteinExistence type="predicted"/>
<dbReference type="EMBL" id="KV428480">
    <property type="protein sequence ID" value="KZT31723.1"/>
    <property type="molecule type" value="Genomic_DNA"/>
</dbReference>
<evidence type="ECO:0000313" key="2">
    <source>
        <dbReference type="Proteomes" id="UP000076798"/>
    </source>
</evidence>
<accession>A0A165X0Q8</accession>
<evidence type="ECO:0000313" key="1">
    <source>
        <dbReference type="EMBL" id="KZT31723.1"/>
    </source>
</evidence>
<dbReference type="Proteomes" id="UP000076798">
    <property type="component" value="Unassembled WGS sequence"/>
</dbReference>
<organism evidence="1 2">
    <name type="scientific">Sistotremastrum suecicum HHB10207 ss-3</name>
    <dbReference type="NCBI Taxonomy" id="1314776"/>
    <lineage>
        <taxon>Eukaryota</taxon>
        <taxon>Fungi</taxon>
        <taxon>Dikarya</taxon>
        <taxon>Basidiomycota</taxon>
        <taxon>Agaricomycotina</taxon>
        <taxon>Agaricomycetes</taxon>
        <taxon>Sistotremastrales</taxon>
        <taxon>Sistotremastraceae</taxon>
        <taxon>Sistotremastrum</taxon>
    </lineage>
</organism>